<sequence length="49" mass="5208">SPAALAAALGQLVSDRTLRTSMGMAGRARALKIFNENRVVARQIELLGL</sequence>
<dbReference type="Gene3D" id="3.40.50.2000">
    <property type="entry name" value="Glycogen Phosphorylase B"/>
    <property type="match status" value="1"/>
</dbReference>
<reference evidence="1" key="1">
    <citation type="submission" date="2018-05" db="EMBL/GenBank/DDBJ databases">
        <authorList>
            <person name="Lanie J.A."/>
            <person name="Ng W.-L."/>
            <person name="Kazmierczak K.M."/>
            <person name="Andrzejewski T.M."/>
            <person name="Davidsen T.M."/>
            <person name="Wayne K.J."/>
            <person name="Tettelin H."/>
            <person name="Glass J.I."/>
            <person name="Rusch D."/>
            <person name="Podicherti R."/>
            <person name="Tsui H.-C.T."/>
            <person name="Winkler M.E."/>
        </authorList>
    </citation>
    <scope>NUCLEOTIDE SEQUENCE</scope>
</reference>
<proteinExistence type="predicted"/>
<evidence type="ECO:0000313" key="1">
    <source>
        <dbReference type="EMBL" id="SVB15998.1"/>
    </source>
</evidence>
<feature type="non-terminal residue" evidence="1">
    <location>
        <position position="1"/>
    </location>
</feature>
<name>A0A382BQ75_9ZZZZ</name>
<organism evidence="1">
    <name type="scientific">marine metagenome</name>
    <dbReference type="NCBI Taxonomy" id="408172"/>
    <lineage>
        <taxon>unclassified sequences</taxon>
        <taxon>metagenomes</taxon>
        <taxon>ecological metagenomes</taxon>
    </lineage>
</organism>
<dbReference type="AlphaFoldDB" id="A0A382BQ75"/>
<evidence type="ECO:0008006" key="2">
    <source>
        <dbReference type="Google" id="ProtNLM"/>
    </source>
</evidence>
<protein>
    <recommendedName>
        <fullName evidence="2">Glycosyl transferase family 1 domain-containing protein</fullName>
    </recommendedName>
</protein>
<dbReference type="EMBL" id="UINC01030882">
    <property type="protein sequence ID" value="SVB15998.1"/>
    <property type="molecule type" value="Genomic_DNA"/>
</dbReference>
<accession>A0A382BQ75</accession>
<dbReference type="SUPFAM" id="SSF53756">
    <property type="entry name" value="UDP-Glycosyltransferase/glycogen phosphorylase"/>
    <property type="match status" value="1"/>
</dbReference>
<gene>
    <name evidence="1" type="ORF">METZ01_LOCUS168852</name>
</gene>